<protein>
    <recommendedName>
        <fullName evidence="3">Core-binding (CB) domain-containing protein</fullName>
    </recommendedName>
</protein>
<dbReference type="InterPro" id="IPR010998">
    <property type="entry name" value="Integrase_recombinase_N"/>
</dbReference>
<dbReference type="Proteomes" id="UP000051054">
    <property type="component" value="Unassembled WGS sequence"/>
</dbReference>
<dbReference type="InterPro" id="IPR011010">
    <property type="entry name" value="DNA_brk_join_enz"/>
</dbReference>
<organism evidence="4 5">
    <name type="scientific">Ligilactobacillus hayakitensis DSM 18933 = JCM 14209</name>
    <dbReference type="NCBI Taxonomy" id="1423755"/>
    <lineage>
        <taxon>Bacteria</taxon>
        <taxon>Bacillati</taxon>
        <taxon>Bacillota</taxon>
        <taxon>Bacilli</taxon>
        <taxon>Lactobacillales</taxon>
        <taxon>Lactobacillaceae</taxon>
        <taxon>Ligilactobacillus</taxon>
    </lineage>
</organism>
<keyword evidence="5" id="KW-1185">Reference proteome</keyword>
<comment type="caution">
    <text evidence="4">The sequence shown here is derived from an EMBL/GenBank/DDBJ whole genome shotgun (WGS) entry which is preliminary data.</text>
</comment>
<evidence type="ECO:0000256" key="1">
    <source>
        <dbReference type="ARBA" id="ARBA00023125"/>
    </source>
</evidence>
<evidence type="ECO:0000313" key="5">
    <source>
        <dbReference type="Proteomes" id="UP000051054"/>
    </source>
</evidence>
<evidence type="ECO:0000313" key="4">
    <source>
        <dbReference type="EMBL" id="KRM19517.1"/>
    </source>
</evidence>
<dbReference type="OrthoDB" id="2328477at2"/>
<dbReference type="STRING" id="1423755.FC40_GL001581"/>
<dbReference type="InterPro" id="IPR044068">
    <property type="entry name" value="CB"/>
</dbReference>
<dbReference type="EMBL" id="AZGD01000039">
    <property type="protein sequence ID" value="KRM19517.1"/>
    <property type="molecule type" value="Genomic_DNA"/>
</dbReference>
<feature type="domain" description="Core-binding (CB)" evidence="3">
    <location>
        <begin position="1"/>
        <end position="88"/>
    </location>
</feature>
<dbReference type="Gene3D" id="1.10.150.130">
    <property type="match status" value="1"/>
</dbReference>
<proteinExistence type="predicted"/>
<accession>A0A0R1WQ19</accession>
<dbReference type="SUPFAM" id="SSF56349">
    <property type="entry name" value="DNA breaking-rejoining enzymes"/>
    <property type="match status" value="1"/>
</dbReference>
<evidence type="ECO:0000259" key="3">
    <source>
        <dbReference type="PROSITE" id="PS51900"/>
    </source>
</evidence>
<dbReference type="RefSeq" id="WP_025022835.1">
    <property type="nucleotide sequence ID" value="NZ_AZGD01000039.1"/>
</dbReference>
<evidence type="ECO:0000256" key="2">
    <source>
        <dbReference type="PROSITE-ProRule" id="PRU01248"/>
    </source>
</evidence>
<keyword evidence="1 2" id="KW-0238">DNA-binding</keyword>
<dbReference type="AlphaFoldDB" id="A0A0R1WQ19"/>
<dbReference type="eggNOG" id="COG4974">
    <property type="taxonomic scope" value="Bacteria"/>
</dbReference>
<name>A0A0R1WQ19_9LACO</name>
<dbReference type="PATRIC" id="fig|1423755.3.peg.1671"/>
<sequence>MYPYQKEFADWVLHTKHYKESTLYLYEHTINNFYNYLISQAQQGADINLVKEADLRSYLNNLKVTYDIKDNTINKYFFHLKKYFTFLYSHNLIDHYPFVDIETRKVNKYDNITTGWQEALPTILRSSSLSREAKLLLFFIAQGQLPKDILKFKYQKLHEFSGELKEALLSNIEIMDDGAYCFAKKFDENHLAPIATQNALIMQLREDERKLGMLLAPSKLRQSYIYDFLARHQDKTEIEMMQALGLSVKSLLYYRQNLVNVDFKHFSLPDDFK</sequence>
<dbReference type="GO" id="GO:0003677">
    <property type="term" value="F:DNA binding"/>
    <property type="evidence" value="ECO:0007669"/>
    <property type="project" value="UniProtKB-UniRule"/>
</dbReference>
<dbReference type="PROSITE" id="PS51900">
    <property type="entry name" value="CB"/>
    <property type="match status" value="1"/>
</dbReference>
<reference evidence="4 5" key="1">
    <citation type="journal article" date="2015" name="Genome Announc.">
        <title>Expanding the biotechnology potential of lactobacilli through comparative genomics of 213 strains and associated genera.</title>
        <authorList>
            <person name="Sun Z."/>
            <person name="Harris H.M."/>
            <person name="McCann A."/>
            <person name="Guo C."/>
            <person name="Argimon S."/>
            <person name="Zhang W."/>
            <person name="Yang X."/>
            <person name="Jeffery I.B."/>
            <person name="Cooney J.C."/>
            <person name="Kagawa T.F."/>
            <person name="Liu W."/>
            <person name="Song Y."/>
            <person name="Salvetti E."/>
            <person name="Wrobel A."/>
            <person name="Rasinkangas P."/>
            <person name="Parkhill J."/>
            <person name="Rea M.C."/>
            <person name="O'Sullivan O."/>
            <person name="Ritari J."/>
            <person name="Douillard F.P."/>
            <person name="Paul Ross R."/>
            <person name="Yang R."/>
            <person name="Briner A.E."/>
            <person name="Felis G.E."/>
            <person name="de Vos W.M."/>
            <person name="Barrangou R."/>
            <person name="Klaenhammer T.R."/>
            <person name="Caufield P.W."/>
            <person name="Cui Y."/>
            <person name="Zhang H."/>
            <person name="O'Toole P.W."/>
        </authorList>
    </citation>
    <scope>NUCLEOTIDE SEQUENCE [LARGE SCALE GENOMIC DNA]</scope>
    <source>
        <strain evidence="4 5">DSM 18933</strain>
    </source>
</reference>
<gene>
    <name evidence="4" type="ORF">FC40_GL001581</name>
</gene>